<sequence>MLNIGLLSFFDEDEGGKYTIASLRIAASLLDMDNVSVEIIPIPINICDEHLLSEIDKINNSDFEVIGMSAYVWTWEKIRKISLGLNRDKIKAVLVGGPEIQNSIRSDWYGDELFSYGEGELFTREICKLLIEGANIQDIHQMQKIANAEKKDDIYIIEKDGELYNSIPIYTFDNLKKLKIEDFCTDYCFYETTRGCPYKCGYCGHKFRQIPVTFDKSILENEIRFFGEVGLKRIFIVDPILGGTPKRGKEILSMFNKYAPNTKITSFFASRIFG</sequence>
<dbReference type="SUPFAM" id="SSF102114">
    <property type="entry name" value="Radical SAM enzymes"/>
    <property type="match status" value="1"/>
</dbReference>
<accession>B7ANG6</accession>
<dbReference type="SFLD" id="SFLDG01082">
    <property type="entry name" value="B12-binding_domain_containing"/>
    <property type="match status" value="1"/>
</dbReference>
<dbReference type="InterPro" id="IPR051198">
    <property type="entry name" value="BchE-like"/>
</dbReference>
<dbReference type="Proteomes" id="UP000003136">
    <property type="component" value="Unassembled WGS sequence"/>
</dbReference>
<reference evidence="6 7" key="1">
    <citation type="submission" date="2008-11" db="EMBL/GenBank/DDBJ databases">
        <title>Draft genome sequence of Bacteroides pectinophilus (ATCC 43243).</title>
        <authorList>
            <person name="Sudarsanam P."/>
            <person name="Ley R."/>
            <person name="Guruge J."/>
            <person name="Turnbaugh P.J."/>
            <person name="Mahowald M."/>
            <person name="Liep D."/>
            <person name="Gordon J."/>
        </authorList>
    </citation>
    <scope>NUCLEOTIDE SEQUENCE [LARGE SCALE GENOMIC DNA]</scope>
    <source>
        <strain evidence="6 7">ATCC 43243</strain>
    </source>
</reference>
<dbReference type="eggNOG" id="COG1032">
    <property type="taxonomic scope" value="Bacteria"/>
</dbReference>
<dbReference type="STRING" id="483218.BACPEC_00220"/>
<keyword evidence="7" id="KW-1185">Reference proteome</keyword>
<evidence type="ECO:0000256" key="3">
    <source>
        <dbReference type="ARBA" id="ARBA00022723"/>
    </source>
</evidence>
<dbReference type="GO" id="GO:0003824">
    <property type="term" value="F:catalytic activity"/>
    <property type="evidence" value="ECO:0007669"/>
    <property type="project" value="InterPro"/>
</dbReference>
<evidence type="ECO:0000256" key="5">
    <source>
        <dbReference type="ARBA" id="ARBA00023014"/>
    </source>
</evidence>
<evidence type="ECO:0000256" key="4">
    <source>
        <dbReference type="ARBA" id="ARBA00023004"/>
    </source>
</evidence>
<dbReference type="HOGENOM" id="CLU_1014332_0_0_9"/>
<evidence type="ECO:0000256" key="2">
    <source>
        <dbReference type="ARBA" id="ARBA00022691"/>
    </source>
</evidence>
<dbReference type="PANTHER" id="PTHR43409">
    <property type="entry name" value="ANAEROBIC MAGNESIUM-PROTOPORPHYRIN IX MONOMETHYL ESTER CYCLASE-RELATED"/>
    <property type="match status" value="1"/>
</dbReference>
<comment type="cofactor">
    <cofactor evidence="1">
        <name>[4Fe-4S] cluster</name>
        <dbReference type="ChEBI" id="CHEBI:49883"/>
    </cofactor>
</comment>
<protein>
    <recommendedName>
        <fullName evidence="8">B12-binding domain-containing protein</fullName>
    </recommendedName>
</protein>
<comment type="caution">
    <text evidence="6">The sequence shown here is derived from an EMBL/GenBank/DDBJ whole genome shotgun (WGS) entry which is preliminary data.</text>
</comment>
<evidence type="ECO:0000256" key="1">
    <source>
        <dbReference type="ARBA" id="ARBA00001966"/>
    </source>
</evidence>
<name>B7ANG6_9FIRM</name>
<proteinExistence type="predicted"/>
<keyword evidence="5" id="KW-0411">Iron-sulfur</keyword>
<reference evidence="6 7" key="2">
    <citation type="submission" date="2008-11" db="EMBL/GenBank/DDBJ databases">
        <authorList>
            <person name="Fulton L."/>
            <person name="Clifton S."/>
            <person name="Fulton B."/>
            <person name="Xu J."/>
            <person name="Minx P."/>
            <person name="Pepin K.H."/>
            <person name="Johnson M."/>
            <person name="Bhonagiri V."/>
            <person name="Nash W.E."/>
            <person name="Mardis E.R."/>
            <person name="Wilson R.K."/>
        </authorList>
    </citation>
    <scope>NUCLEOTIDE SEQUENCE [LARGE SCALE GENOMIC DNA]</scope>
    <source>
        <strain evidence="6 7">ATCC 43243</strain>
    </source>
</reference>
<evidence type="ECO:0000313" key="7">
    <source>
        <dbReference type="Proteomes" id="UP000003136"/>
    </source>
</evidence>
<keyword evidence="4" id="KW-0408">Iron</keyword>
<organism evidence="6 7">
    <name type="scientific">[Bacteroides] pectinophilus ATCC 43243</name>
    <dbReference type="NCBI Taxonomy" id="483218"/>
    <lineage>
        <taxon>Bacteria</taxon>
        <taxon>Bacillati</taxon>
        <taxon>Bacillota</taxon>
        <taxon>Clostridia</taxon>
        <taxon>Eubacteriales</taxon>
    </lineage>
</organism>
<evidence type="ECO:0008006" key="8">
    <source>
        <dbReference type="Google" id="ProtNLM"/>
    </source>
</evidence>
<keyword evidence="2" id="KW-0949">S-adenosyl-L-methionine</keyword>
<dbReference type="SFLD" id="SFLDS00029">
    <property type="entry name" value="Radical_SAM"/>
    <property type="match status" value="1"/>
</dbReference>
<gene>
    <name evidence="6" type="ORF">BACPEC_00220</name>
</gene>
<dbReference type="GO" id="GO:0051536">
    <property type="term" value="F:iron-sulfur cluster binding"/>
    <property type="evidence" value="ECO:0007669"/>
    <property type="project" value="UniProtKB-KW"/>
</dbReference>
<keyword evidence="3" id="KW-0479">Metal-binding</keyword>
<dbReference type="AlphaFoldDB" id="B7ANG6"/>
<dbReference type="InterPro" id="IPR058240">
    <property type="entry name" value="rSAM_sf"/>
</dbReference>
<dbReference type="InterPro" id="IPR007197">
    <property type="entry name" value="rSAM"/>
</dbReference>
<dbReference type="EMBL" id="ABVQ01000032">
    <property type="protein sequence ID" value="EEC58701.1"/>
    <property type="molecule type" value="Genomic_DNA"/>
</dbReference>
<dbReference type="GO" id="GO:0046872">
    <property type="term" value="F:metal ion binding"/>
    <property type="evidence" value="ECO:0007669"/>
    <property type="project" value="UniProtKB-KW"/>
</dbReference>
<evidence type="ECO:0000313" key="6">
    <source>
        <dbReference type="EMBL" id="EEC58701.1"/>
    </source>
</evidence>